<dbReference type="GO" id="GO:0047911">
    <property type="term" value="F:galacturan 1,4-alpha-galacturonidase activity"/>
    <property type="evidence" value="ECO:0007669"/>
    <property type="project" value="UniProtKB-EC"/>
</dbReference>
<keyword evidence="9 15" id="KW-0326">Glycosidase</keyword>
<evidence type="ECO:0000256" key="16">
    <source>
        <dbReference type="SAM" id="SignalP"/>
    </source>
</evidence>
<evidence type="ECO:0000313" key="17">
    <source>
        <dbReference type="EMBL" id="KAG9688683.1"/>
    </source>
</evidence>
<dbReference type="GO" id="GO:0004650">
    <property type="term" value="F:polygalacturonase activity"/>
    <property type="evidence" value="ECO:0007669"/>
    <property type="project" value="InterPro"/>
</dbReference>
<evidence type="ECO:0000256" key="12">
    <source>
        <dbReference type="ARBA" id="ARBA00037312"/>
    </source>
</evidence>
<proteinExistence type="inferred from homology"/>
<comment type="catalytic activity">
    <reaction evidence="14">
        <text>[(1-&gt;4)-alpha-D-galacturonosyl](n) + H2O = alpha-D-galacturonate + [(1-&gt;4)-alpha-D-galacturonosyl](n-1)</text>
        <dbReference type="Rhea" id="RHEA:14117"/>
        <dbReference type="Rhea" id="RHEA-COMP:14570"/>
        <dbReference type="Rhea" id="RHEA-COMP:14572"/>
        <dbReference type="ChEBI" id="CHEBI:15377"/>
        <dbReference type="ChEBI" id="CHEBI:58658"/>
        <dbReference type="ChEBI" id="CHEBI:140523"/>
        <dbReference type="EC" id="3.2.1.67"/>
    </reaction>
</comment>
<dbReference type="InterPro" id="IPR000743">
    <property type="entry name" value="Glyco_hydro_28"/>
</dbReference>
<protein>
    <recommendedName>
        <fullName evidence="13">galacturonan 1,4-alpha-galacturonidase</fullName>
        <ecNumber evidence="13">3.2.1.67</ecNumber>
    </recommendedName>
</protein>
<comment type="subcellular location">
    <subcellularLocation>
        <location evidence="1">Secreted</location>
    </subcellularLocation>
</comment>
<comment type="similarity">
    <text evidence="2 15">Belongs to the glycosyl hydrolase 28 family.</text>
</comment>
<evidence type="ECO:0000256" key="4">
    <source>
        <dbReference type="ARBA" id="ARBA00022729"/>
    </source>
</evidence>
<feature type="non-terminal residue" evidence="17">
    <location>
        <position position="394"/>
    </location>
</feature>
<evidence type="ECO:0000256" key="5">
    <source>
        <dbReference type="ARBA" id="ARBA00022801"/>
    </source>
</evidence>
<dbReference type="SUPFAM" id="SSF51126">
    <property type="entry name" value="Pectin lyase-like"/>
    <property type="match status" value="1"/>
</dbReference>
<evidence type="ECO:0000256" key="7">
    <source>
        <dbReference type="ARBA" id="ARBA00023180"/>
    </source>
</evidence>
<organism evidence="17 18">
    <name type="scientific">Aureobasidium melanogenum</name>
    <name type="common">Aureobasidium pullulans var. melanogenum</name>
    <dbReference type="NCBI Taxonomy" id="46634"/>
    <lineage>
        <taxon>Eukaryota</taxon>
        <taxon>Fungi</taxon>
        <taxon>Dikarya</taxon>
        <taxon>Ascomycota</taxon>
        <taxon>Pezizomycotina</taxon>
        <taxon>Dothideomycetes</taxon>
        <taxon>Dothideomycetidae</taxon>
        <taxon>Dothideales</taxon>
        <taxon>Saccotheciaceae</taxon>
        <taxon>Aureobasidium</taxon>
    </lineage>
</organism>
<dbReference type="GO" id="GO:0005576">
    <property type="term" value="C:extracellular region"/>
    <property type="evidence" value="ECO:0007669"/>
    <property type="project" value="UniProtKB-SubCell"/>
</dbReference>
<accession>A0A9P8J779</accession>
<dbReference type="GO" id="GO:0016829">
    <property type="term" value="F:lyase activity"/>
    <property type="evidence" value="ECO:0007669"/>
    <property type="project" value="UniProtKB-KW"/>
</dbReference>
<reference evidence="17" key="1">
    <citation type="journal article" date="2021" name="J Fungi (Basel)">
        <title>Virulence traits and population genomics of the black yeast Aureobasidium melanogenum.</title>
        <authorList>
            <person name="Cernosa A."/>
            <person name="Sun X."/>
            <person name="Gostincar C."/>
            <person name="Fang C."/>
            <person name="Gunde-Cimerman N."/>
            <person name="Song Z."/>
        </authorList>
    </citation>
    <scope>NUCLEOTIDE SEQUENCE</scope>
    <source>
        <strain evidence="17">EXF-9911</strain>
    </source>
</reference>
<keyword evidence="11" id="KW-0624">Polysaccharide degradation</keyword>
<dbReference type="Pfam" id="PF00295">
    <property type="entry name" value="Glyco_hydro_28"/>
    <property type="match status" value="2"/>
</dbReference>
<keyword evidence="3" id="KW-0964">Secreted</keyword>
<keyword evidence="10" id="KW-0961">Cell wall biogenesis/degradation</keyword>
<evidence type="ECO:0000256" key="3">
    <source>
        <dbReference type="ARBA" id="ARBA00022525"/>
    </source>
</evidence>
<evidence type="ECO:0000256" key="1">
    <source>
        <dbReference type="ARBA" id="ARBA00004613"/>
    </source>
</evidence>
<dbReference type="InterPro" id="IPR011050">
    <property type="entry name" value="Pectin_lyase_fold/virulence"/>
</dbReference>
<evidence type="ECO:0000313" key="18">
    <source>
        <dbReference type="Proteomes" id="UP000779574"/>
    </source>
</evidence>
<gene>
    <name evidence="17" type="ORF">KCU76_g9441</name>
</gene>
<evidence type="ECO:0000256" key="8">
    <source>
        <dbReference type="ARBA" id="ARBA00023277"/>
    </source>
</evidence>
<evidence type="ECO:0000256" key="2">
    <source>
        <dbReference type="ARBA" id="ARBA00008834"/>
    </source>
</evidence>
<reference evidence="17" key="2">
    <citation type="submission" date="2021-08" db="EMBL/GenBank/DDBJ databases">
        <authorList>
            <person name="Gostincar C."/>
            <person name="Sun X."/>
            <person name="Song Z."/>
            <person name="Gunde-Cimerman N."/>
        </authorList>
    </citation>
    <scope>NUCLEOTIDE SEQUENCE</scope>
    <source>
        <strain evidence="17">EXF-9911</strain>
    </source>
</reference>
<keyword evidence="17" id="KW-0456">Lyase</keyword>
<dbReference type="PANTHER" id="PTHR31736:SF12">
    <property type="entry name" value="EXO-POLYGALACTURONASE, PUTATIVE-RELATED"/>
    <property type="match status" value="1"/>
</dbReference>
<evidence type="ECO:0000256" key="15">
    <source>
        <dbReference type="RuleBase" id="RU361169"/>
    </source>
</evidence>
<feature type="chain" id="PRO_5040205694" description="galacturonan 1,4-alpha-galacturonidase" evidence="16">
    <location>
        <begin position="20"/>
        <end position="394"/>
    </location>
</feature>
<comment type="function">
    <text evidence="12">Specific in hydrolyzing the terminal glycosidic bond of polygalacturonic acid and oligogalacturonates.</text>
</comment>
<evidence type="ECO:0000256" key="14">
    <source>
        <dbReference type="ARBA" id="ARBA00048766"/>
    </source>
</evidence>
<keyword evidence="5 15" id="KW-0378">Hydrolase</keyword>
<name>A0A9P8J779_AURME</name>
<keyword evidence="8" id="KW-0119">Carbohydrate metabolism</keyword>
<dbReference type="EMBL" id="JAHFXF010000391">
    <property type="protein sequence ID" value="KAG9688683.1"/>
    <property type="molecule type" value="Genomic_DNA"/>
</dbReference>
<dbReference type="InterPro" id="IPR012334">
    <property type="entry name" value="Pectin_lyas_fold"/>
</dbReference>
<dbReference type="GO" id="GO:0000272">
    <property type="term" value="P:polysaccharide catabolic process"/>
    <property type="evidence" value="ECO:0007669"/>
    <property type="project" value="UniProtKB-KW"/>
</dbReference>
<keyword evidence="7" id="KW-0325">Glycoprotein</keyword>
<evidence type="ECO:0000256" key="9">
    <source>
        <dbReference type="ARBA" id="ARBA00023295"/>
    </source>
</evidence>
<dbReference type="PANTHER" id="PTHR31736">
    <property type="match status" value="1"/>
</dbReference>
<evidence type="ECO:0000256" key="10">
    <source>
        <dbReference type="ARBA" id="ARBA00023316"/>
    </source>
</evidence>
<dbReference type="Gene3D" id="2.160.20.10">
    <property type="entry name" value="Single-stranded right-handed beta-helix, Pectin lyase-like"/>
    <property type="match status" value="1"/>
</dbReference>
<evidence type="ECO:0000256" key="6">
    <source>
        <dbReference type="ARBA" id="ARBA00023157"/>
    </source>
</evidence>
<sequence length="394" mass="42552">MISTSFWTTFAFILPLTSAGGSVHYAKHGTRPQCTVLSSGGTTNDVPNILEAFSKCGNGGDIVFPKGQNYYIASKLNPVVNDVNINWGGIWTFSPDIEYWRRNSSTYPIAFQNHAASFILTGDHIRINGYGTGGIHGNGDTWYTAEAGHTLPGRPMPFVLWNVSDVTVKKFFIIDPPLWSFNIMNGTDVWVDELYCNATATGARADQNWVQNTDGFDTMDSKNIRLTNFVYQVMDDVKIIRWNEDMHGSVLIKTWVGALVPQDPSANGYYENAGQPRGGGRGSVRNAEFSNFQVEGADAGPTINQNSGDNGSYAGTSLMGVSNIVFANFTGWLSGKESKNRTASVSCSKVHPCFNIAFENVRLTTAENSTSTGTGSCSYISAGGVHGLSGSGCS</sequence>
<keyword evidence="6" id="KW-1015">Disulfide bond</keyword>
<feature type="signal peptide" evidence="16">
    <location>
        <begin position="1"/>
        <end position="19"/>
    </location>
</feature>
<dbReference type="GO" id="GO:0071555">
    <property type="term" value="P:cell wall organization"/>
    <property type="evidence" value="ECO:0007669"/>
    <property type="project" value="UniProtKB-KW"/>
</dbReference>
<dbReference type="EC" id="3.2.1.67" evidence="13"/>
<evidence type="ECO:0000256" key="11">
    <source>
        <dbReference type="ARBA" id="ARBA00023326"/>
    </source>
</evidence>
<keyword evidence="4 16" id="KW-0732">Signal</keyword>
<comment type="caution">
    <text evidence="17">The sequence shown here is derived from an EMBL/GenBank/DDBJ whole genome shotgun (WGS) entry which is preliminary data.</text>
</comment>
<evidence type="ECO:0000256" key="13">
    <source>
        <dbReference type="ARBA" id="ARBA00038933"/>
    </source>
</evidence>
<dbReference type="OrthoDB" id="339764at2759"/>
<dbReference type="Proteomes" id="UP000779574">
    <property type="component" value="Unassembled WGS sequence"/>
</dbReference>
<dbReference type="AlphaFoldDB" id="A0A9P8J779"/>